<dbReference type="InterPro" id="IPR013783">
    <property type="entry name" value="Ig-like_fold"/>
</dbReference>
<proteinExistence type="inferred from homology"/>
<dbReference type="RefSeq" id="WP_007414303.1">
    <property type="nucleotide sequence ID" value="NZ_ABOX02000008.1"/>
</dbReference>
<comment type="similarity">
    <text evidence="8">Belongs to the polysaccharide lyase 9 family.</text>
</comment>
<evidence type="ECO:0000256" key="1">
    <source>
        <dbReference type="ARBA" id="ARBA00001913"/>
    </source>
</evidence>
<name>B9XEQ5_PEDPL</name>
<sequence length="921" mass="97271">MKFITFLFKAISHLYPRLILYPLLQPQLVCPTHVYSYGKAIFKCMALLTLFPAASAGATEFYVSPNGSPSGDGSAANPWDLQTALNQPSTVKPGDTIWVHGGMHRQSNRPTKFVSRLAGASGQPITLRAYPGERATIDGNLLQTTGGWVNYWGLEIMDSQEFGGGMMPIRSSSQSGPWPTTWWVTYDGNQTDFCVSGADLRAPNCKLINMVIHDNIGGGIGMNTAAGDTEVYGSLSYYNGWQGPDRAHGHGIYGQNVAPTTKHIIDCFIFDNYALGMQATGSGPSPIADNFDVEGSAFFLNGGLAASHQANLLLGAYQGQAQNPVVLTNFIYDTMGSSADFYLGYDGGSLNAVCEGNYFQTSAMFSGNANMTLAGNTFVNGTLGLNQSAYPNNNFLITKPVNNVVSVRPNKYEPGRANIIIYNWEHLNSVAVDVSQVLPAGTSYEVRNAQDFYGTPVATGTYNGGYIIVPTMGLSVAQPVGANAPAASGPDFCAFILLPTSVTNSHTAPIISPIGNQTINANTPPVPILFTVQDAQTAADNLSLSAHSSNPNLVPDANIVIGGTGANRSLTLTPTPNQSGTANITITASDGATSGSRTFTLTVNPSVSIGQKVYLPLEAESGLLTPPTTAASDAGIPSRRYVFSPVAEQGTVDLTVNVPVADTYVIWGKVLSPSYASDSFYVSVDGGPEDIYDDAEGMWSSDWQWTVVNGRAGTATPAAVSPRLFGLTPGSHTIRFRCREANSTLERILVTNDPDFVPQDLVAANDSLSVTPGTSTTFDQSALLANDSDLFGGALAIGSVPGNSTAGGTIALINGAVEYTPPTGFVGTDSFIYAATNSEGDSSSASVMVDVQPRTSLVVDQGAAQLRFIGIPGTYYNIQASTDLLTWETIATVMADDSGLVTATDPVDTERNLRFYRITLP</sequence>
<keyword evidence="7" id="KW-0456">Lyase</keyword>
<keyword evidence="4" id="KW-0479">Metal-binding</keyword>
<dbReference type="GO" id="GO:0005576">
    <property type="term" value="C:extracellular region"/>
    <property type="evidence" value="ECO:0007669"/>
    <property type="project" value="UniProtKB-SubCell"/>
</dbReference>
<dbReference type="GO" id="GO:0016837">
    <property type="term" value="F:carbon-oxygen lyase activity, acting on polysaccharides"/>
    <property type="evidence" value="ECO:0007669"/>
    <property type="project" value="TreeGrafter"/>
</dbReference>
<dbReference type="Gene3D" id="2.60.40.3440">
    <property type="match status" value="1"/>
</dbReference>
<dbReference type="Gene3D" id="2.60.40.10">
    <property type="entry name" value="Immunoglobulins"/>
    <property type="match status" value="1"/>
</dbReference>
<dbReference type="EMBL" id="ABOX02000008">
    <property type="protein sequence ID" value="EEF61769.1"/>
    <property type="molecule type" value="Genomic_DNA"/>
</dbReference>
<reference evidence="9 10" key="1">
    <citation type="journal article" date="2011" name="J. Bacteriol.">
        <title>Genome sequence of 'Pedosphaera parvula' Ellin514, an aerobic Verrucomicrobial isolate from pasture soil.</title>
        <authorList>
            <person name="Kant R."/>
            <person name="van Passel M.W."/>
            <person name="Sangwan P."/>
            <person name="Palva A."/>
            <person name="Lucas S."/>
            <person name="Copeland A."/>
            <person name="Lapidus A."/>
            <person name="Glavina Del Rio T."/>
            <person name="Dalin E."/>
            <person name="Tice H."/>
            <person name="Bruce D."/>
            <person name="Goodwin L."/>
            <person name="Pitluck S."/>
            <person name="Chertkov O."/>
            <person name="Larimer F.W."/>
            <person name="Land M.L."/>
            <person name="Hauser L."/>
            <person name="Brettin T.S."/>
            <person name="Detter J.C."/>
            <person name="Han S."/>
            <person name="de Vos W.M."/>
            <person name="Janssen P.H."/>
            <person name="Smidt H."/>
        </authorList>
    </citation>
    <scope>NUCLEOTIDE SEQUENCE [LARGE SCALE GENOMIC DNA]</scope>
    <source>
        <strain evidence="9 10">Ellin514</strain>
    </source>
</reference>
<dbReference type="AlphaFoldDB" id="B9XEQ5"/>
<dbReference type="STRING" id="320771.Cflav_PD4809"/>
<dbReference type="InterPro" id="IPR052052">
    <property type="entry name" value="Polysaccharide_Lyase_9"/>
</dbReference>
<evidence type="ECO:0000256" key="6">
    <source>
        <dbReference type="ARBA" id="ARBA00022837"/>
    </source>
</evidence>
<dbReference type="SUPFAM" id="SSF51126">
    <property type="entry name" value="Pectin lyase-like"/>
    <property type="match status" value="1"/>
</dbReference>
<evidence type="ECO:0000256" key="8">
    <source>
        <dbReference type="ARBA" id="ARBA00038263"/>
    </source>
</evidence>
<organism evidence="9 10">
    <name type="scientific">Pedosphaera parvula (strain Ellin514)</name>
    <dbReference type="NCBI Taxonomy" id="320771"/>
    <lineage>
        <taxon>Bacteria</taxon>
        <taxon>Pseudomonadati</taxon>
        <taxon>Verrucomicrobiota</taxon>
        <taxon>Pedosphaerae</taxon>
        <taxon>Pedosphaerales</taxon>
        <taxon>Pedosphaeraceae</taxon>
        <taxon>Pedosphaera</taxon>
    </lineage>
</organism>
<dbReference type="InterPro" id="IPR011050">
    <property type="entry name" value="Pectin_lyase_fold/virulence"/>
</dbReference>
<dbReference type="InterPro" id="IPR012334">
    <property type="entry name" value="Pectin_lyas_fold"/>
</dbReference>
<evidence type="ECO:0000256" key="5">
    <source>
        <dbReference type="ARBA" id="ARBA00022729"/>
    </source>
</evidence>
<dbReference type="Pfam" id="PF17963">
    <property type="entry name" value="Big_9"/>
    <property type="match status" value="1"/>
</dbReference>
<accession>B9XEQ5</accession>
<protein>
    <recommendedName>
        <fullName evidence="11">Right handed beta helix domain-containing protein</fullName>
    </recommendedName>
</protein>
<evidence type="ECO:0008006" key="11">
    <source>
        <dbReference type="Google" id="ProtNLM"/>
    </source>
</evidence>
<dbReference type="GO" id="GO:0046872">
    <property type="term" value="F:metal ion binding"/>
    <property type="evidence" value="ECO:0007669"/>
    <property type="project" value="UniProtKB-KW"/>
</dbReference>
<keyword evidence="10" id="KW-1185">Reference proteome</keyword>
<evidence type="ECO:0000313" key="10">
    <source>
        <dbReference type="Proteomes" id="UP000003688"/>
    </source>
</evidence>
<evidence type="ECO:0000256" key="3">
    <source>
        <dbReference type="ARBA" id="ARBA00022525"/>
    </source>
</evidence>
<evidence type="ECO:0000256" key="4">
    <source>
        <dbReference type="ARBA" id="ARBA00022723"/>
    </source>
</evidence>
<evidence type="ECO:0000256" key="2">
    <source>
        <dbReference type="ARBA" id="ARBA00004613"/>
    </source>
</evidence>
<evidence type="ECO:0000256" key="7">
    <source>
        <dbReference type="ARBA" id="ARBA00023239"/>
    </source>
</evidence>
<dbReference type="Gene3D" id="2.160.20.10">
    <property type="entry name" value="Single-stranded right-handed beta-helix, Pectin lyase-like"/>
    <property type="match status" value="1"/>
</dbReference>
<evidence type="ECO:0000313" key="9">
    <source>
        <dbReference type="EMBL" id="EEF61769.1"/>
    </source>
</evidence>
<dbReference type="PANTHER" id="PTHR40088:SF1">
    <property type="entry name" value="PECTATE LYASE PEL9"/>
    <property type="match status" value="1"/>
</dbReference>
<keyword evidence="5" id="KW-0732">Signal</keyword>
<comment type="subcellular location">
    <subcellularLocation>
        <location evidence="2">Secreted</location>
    </subcellularLocation>
</comment>
<dbReference type="PANTHER" id="PTHR40088">
    <property type="entry name" value="PECTATE LYASE (EUROFUNG)"/>
    <property type="match status" value="1"/>
</dbReference>
<keyword evidence="6" id="KW-0106">Calcium</keyword>
<keyword evidence="3" id="KW-0964">Secreted</keyword>
<comment type="caution">
    <text evidence="9">The sequence shown here is derived from an EMBL/GenBank/DDBJ whole genome shotgun (WGS) entry which is preliminary data.</text>
</comment>
<gene>
    <name evidence="9" type="ORF">Cflav_PD4809</name>
</gene>
<comment type="cofactor">
    <cofactor evidence="1">
        <name>Ca(2+)</name>
        <dbReference type="ChEBI" id="CHEBI:29108"/>
    </cofactor>
</comment>
<dbReference type="Gene3D" id="2.60.120.260">
    <property type="entry name" value="Galactose-binding domain-like"/>
    <property type="match status" value="1"/>
</dbReference>
<dbReference type="CDD" id="cd02795">
    <property type="entry name" value="CBM6-CBM35-CBM36_like"/>
    <property type="match status" value="1"/>
</dbReference>
<dbReference type="Proteomes" id="UP000003688">
    <property type="component" value="Unassembled WGS sequence"/>
</dbReference>